<dbReference type="OrthoDB" id="538223at2759"/>
<evidence type="ECO:0000259" key="5">
    <source>
        <dbReference type="Pfam" id="PF24883"/>
    </source>
</evidence>
<dbReference type="Pfam" id="PF00400">
    <property type="entry name" value="WD40"/>
    <property type="match status" value="7"/>
</dbReference>
<feature type="repeat" description="WD" evidence="3">
    <location>
        <begin position="878"/>
        <end position="919"/>
    </location>
</feature>
<dbReference type="PANTHER" id="PTHR19848">
    <property type="entry name" value="WD40 REPEAT PROTEIN"/>
    <property type="match status" value="1"/>
</dbReference>
<dbReference type="InterPro" id="IPR020472">
    <property type="entry name" value="WD40_PAC1"/>
</dbReference>
<dbReference type="PANTHER" id="PTHR19848:SF8">
    <property type="entry name" value="F-BOX AND WD REPEAT DOMAIN CONTAINING 7"/>
    <property type="match status" value="1"/>
</dbReference>
<dbReference type="SUPFAM" id="SSF50978">
    <property type="entry name" value="WD40 repeat-like"/>
    <property type="match status" value="2"/>
</dbReference>
<keyword evidence="1 3" id="KW-0853">WD repeat</keyword>
<dbReference type="CDD" id="cd00200">
    <property type="entry name" value="WD40"/>
    <property type="match status" value="1"/>
</dbReference>
<evidence type="ECO:0000256" key="4">
    <source>
        <dbReference type="SAM" id="Phobius"/>
    </source>
</evidence>
<sequence>MAELRMNFANSEFKDIHGSVGSYNNITVHAASLPIDILESLNPVKRGHYHNVPPCMDGTRKLVMEEFDQWLKDDEAPNVLWISGHPGVGKSTIASSLESRLTKEHRRKRSSFFFKREEVNLTNPAAVWRTVAYYLAQGGGKFADNLVQVLKESTIDPGNADIALHFQFLIKETLVKSYDADSPSKTIPVIIIDALDECYSEGSQWWTFLETLTQWKQLPTKFKLIVTSRDEDFISLKLRPISQRISLVSGGEVDPEANGDIRRFFEKRFKEVLRCSSLPEWLGDCVLDKLTTQAAGLFIWAETVVKFVRKDLYESQLELVLRGDIGKGNHVAELYEKIINFSFPEPSDDVRNIFKFVVSTIVLAKAPLRIGDVARILEKKRSEVDLILGGLSSVISGRSTDQDLRIGHLSFTQFICDSKRGSNQDLKWFVIDRSTGSQEFAMVCFRLMKDGLRFNICDLQSSHLLNDEVVDLSQRIKENISSTLFYSCRFWAAHLLDTTIESDGHGHETLMKEVEDFLYARALFWLEVMSLKKEVAEANIALLTASMRIGEELAKFAQDFSRFVVNFDIPISTSTPHIYVSALPFAPLESLVAKRYRSRFPGTLNIISGGDQKWPPMINIFRGHTNWVLSVNFSPDGKLVASGSADKTIRIWDVKTGDVVGVPFEGHADSVYSIAFSPDGQRLASGSRDNTICIWNIDNGQAIADPFKGHTDTVFSVAFSPDGKWVASGSGDNTVRVWDAGASIGAVAHILKGHTNWVFSVTFSPDGKHVASGSADDTIRIWNAGTGEQVASPFEGHDDSVYCLSFSPNSKQVVSGSSDKTICIWDAVTGEKVAGPFKGHTNWVNSVAFSPDGKWVVSGSDDNGIRIWNAGTGEVVTFEGHSKSVEAVAFSPDGKHIASGCGDHTIRIWDSGTSQAVAGPFENQAKPVSPLALSLDGDRVASGSHNVTIRFWDTETGQVGSPFESPTDVVVFIAPRPSLRSQQEVSGTHIALRMLDSTTDQVVATTFAGQVGLVKFDKDRRGWTVCSDLRGELSDHGHLFWVPESCREALCGIETLAVFNKHTTRLDLSQFVHGRDWKRCYDPQAKVLVHPFYSDSSANNVSSQSPQCFPLANTPSPSCLLESNSEADGSVGQLRVSDRPPPADQSDPSYSHHFQNLAFVLVILIAGCCFLAISSRK</sequence>
<feature type="domain" description="Nephrocystin 3-like N-terminal" evidence="5">
    <location>
        <begin position="64"/>
        <end position="229"/>
    </location>
</feature>
<feature type="repeat" description="WD" evidence="3">
    <location>
        <begin position="621"/>
        <end position="662"/>
    </location>
</feature>
<dbReference type="AlphaFoldDB" id="A0A0C3FCD3"/>
<reference evidence="6 7" key="1">
    <citation type="submission" date="2014-04" db="EMBL/GenBank/DDBJ databases">
        <authorList>
            <consortium name="DOE Joint Genome Institute"/>
            <person name="Kuo A."/>
            <person name="Tarkka M."/>
            <person name="Buscot F."/>
            <person name="Kohler A."/>
            <person name="Nagy L.G."/>
            <person name="Floudas D."/>
            <person name="Copeland A."/>
            <person name="Barry K.W."/>
            <person name="Cichocki N."/>
            <person name="Veneault-Fourrey C."/>
            <person name="LaButti K."/>
            <person name="Lindquist E.A."/>
            <person name="Lipzen A."/>
            <person name="Lundell T."/>
            <person name="Morin E."/>
            <person name="Murat C."/>
            <person name="Sun H."/>
            <person name="Tunlid A."/>
            <person name="Henrissat B."/>
            <person name="Grigoriev I.V."/>
            <person name="Hibbett D.S."/>
            <person name="Martin F."/>
            <person name="Nordberg H.P."/>
            <person name="Cantor M.N."/>
            <person name="Hua S.X."/>
        </authorList>
    </citation>
    <scope>NUCLEOTIDE SEQUENCE [LARGE SCALE GENOMIC DNA]</scope>
    <source>
        <strain evidence="6 7">F 1598</strain>
    </source>
</reference>
<dbReference type="InterPro" id="IPR036322">
    <property type="entry name" value="WD40_repeat_dom_sf"/>
</dbReference>
<dbReference type="InterPro" id="IPR019775">
    <property type="entry name" value="WD40_repeat_CS"/>
</dbReference>
<keyword evidence="4" id="KW-0812">Transmembrane</keyword>
<feature type="repeat" description="WD" evidence="3">
    <location>
        <begin position="837"/>
        <end position="878"/>
    </location>
</feature>
<dbReference type="InParanoid" id="A0A0C3FCD3"/>
<dbReference type="InterPro" id="IPR027417">
    <property type="entry name" value="P-loop_NTPase"/>
</dbReference>
<keyword evidence="2" id="KW-0677">Repeat</keyword>
<evidence type="ECO:0000313" key="7">
    <source>
        <dbReference type="Proteomes" id="UP000054166"/>
    </source>
</evidence>
<keyword evidence="7" id="KW-1185">Reference proteome</keyword>
<accession>A0A0C3FCD3</accession>
<feature type="repeat" description="WD" evidence="3">
    <location>
        <begin position="751"/>
        <end position="792"/>
    </location>
</feature>
<dbReference type="Gene3D" id="3.40.50.300">
    <property type="entry name" value="P-loop containing nucleotide triphosphate hydrolases"/>
    <property type="match status" value="1"/>
</dbReference>
<dbReference type="PROSITE" id="PS00678">
    <property type="entry name" value="WD_REPEATS_1"/>
    <property type="match status" value="3"/>
</dbReference>
<protein>
    <recommendedName>
        <fullName evidence="5">Nephrocystin 3-like N-terminal domain-containing protein</fullName>
    </recommendedName>
</protein>
<name>A0A0C3FCD3_PILCF</name>
<dbReference type="InterPro" id="IPR001680">
    <property type="entry name" value="WD40_rpt"/>
</dbReference>
<feature type="transmembrane region" description="Helical" evidence="4">
    <location>
        <begin position="1154"/>
        <end position="1173"/>
    </location>
</feature>
<feature type="repeat" description="WD" evidence="3">
    <location>
        <begin position="794"/>
        <end position="835"/>
    </location>
</feature>
<evidence type="ECO:0000256" key="3">
    <source>
        <dbReference type="PROSITE-ProRule" id="PRU00221"/>
    </source>
</evidence>
<dbReference type="Gene3D" id="2.130.10.10">
    <property type="entry name" value="YVTN repeat-like/Quinoprotein amine dehydrogenase"/>
    <property type="match status" value="4"/>
</dbReference>
<dbReference type="Pfam" id="PF24883">
    <property type="entry name" value="NPHP3_N"/>
    <property type="match status" value="1"/>
</dbReference>
<proteinExistence type="predicted"/>
<dbReference type="SMART" id="SM00320">
    <property type="entry name" value="WD40"/>
    <property type="match status" value="8"/>
</dbReference>
<keyword evidence="4" id="KW-1133">Transmembrane helix</keyword>
<dbReference type="InterPro" id="IPR015943">
    <property type="entry name" value="WD40/YVTN_repeat-like_dom_sf"/>
</dbReference>
<evidence type="ECO:0000313" key="6">
    <source>
        <dbReference type="EMBL" id="KIM77436.1"/>
    </source>
</evidence>
<gene>
    <name evidence="6" type="ORF">PILCRDRAFT_825403</name>
</gene>
<organism evidence="6 7">
    <name type="scientific">Piloderma croceum (strain F 1598)</name>
    <dbReference type="NCBI Taxonomy" id="765440"/>
    <lineage>
        <taxon>Eukaryota</taxon>
        <taxon>Fungi</taxon>
        <taxon>Dikarya</taxon>
        <taxon>Basidiomycota</taxon>
        <taxon>Agaricomycotina</taxon>
        <taxon>Agaricomycetes</taxon>
        <taxon>Agaricomycetidae</taxon>
        <taxon>Atheliales</taxon>
        <taxon>Atheliaceae</taxon>
        <taxon>Piloderma</taxon>
    </lineage>
</organism>
<dbReference type="PROSITE" id="PS50082">
    <property type="entry name" value="WD_REPEATS_2"/>
    <property type="match status" value="8"/>
</dbReference>
<dbReference type="InterPro" id="IPR056884">
    <property type="entry name" value="NPHP3-like_N"/>
</dbReference>
<dbReference type="EMBL" id="KN833025">
    <property type="protein sequence ID" value="KIM77436.1"/>
    <property type="molecule type" value="Genomic_DNA"/>
</dbReference>
<dbReference type="SUPFAM" id="SSF52540">
    <property type="entry name" value="P-loop containing nucleoside triphosphate hydrolases"/>
    <property type="match status" value="1"/>
</dbReference>
<reference evidence="7" key="2">
    <citation type="submission" date="2015-01" db="EMBL/GenBank/DDBJ databases">
        <title>Evolutionary Origins and Diversification of the Mycorrhizal Mutualists.</title>
        <authorList>
            <consortium name="DOE Joint Genome Institute"/>
            <consortium name="Mycorrhizal Genomics Consortium"/>
            <person name="Kohler A."/>
            <person name="Kuo A."/>
            <person name="Nagy L.G."/>
            <person name="Floudas D."/>
            <person name="Copeland A."/>
            <person name="Barry K.W."/>
            <person name="Cichocki N."/>
            <person name="Veneault-Fourrey C."/>
            <person name="LaButti K."/>
            <person name="Lindquist E.A."/>
            <person name="Lipzen A."/>
            <person name="Lundell T."/>
            <person name="Morin E."/>
            <person name="Murat C."/>
            <person name="Riley R."/>
            <person name="Ohm R."/>
            <person name="Sun H."/>
            <person name="Tunlid A."/>
            <person name="Henrissat B."/>
            <person name="Grigoriev I.V."/>
            <person name="Hibbett D.S."/>
            <person name="Martin F."/>
        </authorList>
    </citation>
    <scope>NUCLEOTIDE SEQUENCE [LARGE SCALE GENOMIC DNA]</scope>
    <source>
        <strain evidence="7">F 1598</strain>
    </source>
</reference>
<dbReference type="PROSITE" id="PS50294">
    <property type="entry name" value="WD_REPEATS_REGION"/>
    <property type="match status" value="8"/>
</dbReference>
<dbReference type="HOGENOM" id="CLU_000288_6_0_1"/>
<keyword evidence="4" id="KW-0472">Membrane</keyword>
<feature type="repeat" description="WD" evidence="3">
    <location>
        <begin position="707"/>
        <end position="739"/>
    </location>
</feature>
<feature type="repeat" description="WD" evidence="3">
    <location>
        <begin position="664"/>
        <end position="705"/>
    </location>
</feature>
<dbReference type="Proteomes" id="UP000054166">
    <property type="component" value="Unassembled WGS sequence"/>
</dbReference>
<dbReference type="PRINTS" id="PR00320">
    <property type="entry name" value="GPROTEINBRPT"/>
</dbReference>
<evidence type="ECO:0000256" key="2">
    <source>
        <dbReference type="ARBA" id="ARBA00022737"/>
    </source>
</evidence>
<feature type="repeat" description="WD" evidence="3">
    <location>
        <begin position="921"/>
        <end position="962"/>
    </location>
</feature>
<dbReference type="STRING" id="765440.A0A0C3FCD3"/>
<evidence type="ECO:0000256" key="1">
    <source>
        <dbReference type="ARBA" id="ARBA00022574"/>
    </source>
</evidence>